<organism evidence="1 2">
    <name type="scientific">Anoxybacillus flavithermus (strain DSM 21510 / WK1)</name>
    <dbReference type="NCBI Taxonomy" id="491915"/>
    <lineage>
        <taxon>Bacteria</taxon>
        <taxon>Bacillati</taxon>
        <taxon>Bacillota</taxon>
        <taxon>Bacilli</taxon>
        <taxon>Bacillales</taxon>
        <taxon>Anoxybacillaceae</taxon>
        <taxon>Anoxybacillus</taxon>
    </lineage>
</organism>
<reference evidence="1 2" key="1">
    <citation type="journal article" date="2008" name="Genome Biol.">
        <title>Encapsulated in silica: genome, proteome and physiology of the thermophilic bacterium Anoxybacillus flavithermus WK1.</title>
        <authorList>
            <person name="Saw J.H."/>
            <person name="Mountain B.W."/>
            <person name="Feng L."/>
            <person name="Omelchenko M.V."/>
            <person name="Hou S."/>
            <person name="Saito J.A."/>
            <person name="Stott M.B."/>
            <person name="Li D."/>
            <person name="Zhao G."/>
            <person name="Wu J."/>
            <person name="Galperin M.Y."/>
            <person name="Koonin E.V."/>
            <person name="Makarova K.S."/>
            <person name="Wolf Y.I."/>
            <person name="Rigden D.J."/>
            <person name="Dunfield P.F."/>
            <person name="Wang L."/>
            <person name="Alam M."/>
        </authorList>
    </citation>
    <scope>NUCLEOTIDE SEQUENCE [LARGE SCALE GENOMIC DNA]</scope>
    <source>
        <strain evidence="2">DSM 21510 / WK1</strain>
    </source>
</reference>
<dbReference type="EMBL" id="CP000922">
    <property type="protein sequence ID" value="ACJ34258.1"/>
    <property type="molecule type" value="Genomic_DNA"/>
</dbReference>
<name>B7GIB4_ANOFW</name>
<protein>
    <submittedName>
        <fullName evidence="1">Uncharacterized conserved protein</fullName>
    </submittedName>
</protein>
<accession>B7GIB4</accession>
<dbReference type="AlphaFoldDB" id="B7GIB4"/>
<gene>
    <name evidence="1" type="ordered locus">Aflv_1897</name>
</gene>
<dbReference type="STRING" id="491915.Aflv_1897"/>
<dbReference type="HOGENOM" id="CLU_221950_0_0_9"/>
<evidence type="ECO:0000313" key="2">
    <source>
        <dbReference type="Proteomes" id="UP000000742"/>
    </source>
</evidence>
<sequence>MLKKLKRKLLEQWKELLRKKSIA</sequence>
<dbReference type="Proteomes" id="UP000000742">
    <property type="component" value="Chromosome"/>
</dbReference>
<proteinExistence type="predicted"/>
<evidence type="ECO:0000313" key="1">
    <source>
        <dbReference type="EMBL" id="ACJ34258.1"/>
    </source>
</evidence>
<dbReference type="KEGG" id="afl:Aflv_1897"/>